<organism evidence="1 2">
    <name type="scientific">Archangium lansingense</name>
    <dbReference type="NCBI Taxonomy" id="2995310"/>
    <lineage>
        <taxon>Bacteria</taxon>
        <taxon>Pseudomonadati</taxon>
        <taxon>Myxococcota</taxon>
        <taxon>Myxococcia</taxon>
        <taxon>Myxococcales</taxon>
        <taxon>Cystobacterineae</taxon>
        <taxon>Archangiaceae</taxon>
        <taxon>Archangium</taxon>
    </lineage>
</organism>
<reference evidence="1 2" key="1">
    <citation type="submission" date="2022-11" db="EMBL/GenBank/DDBJ databases">
        <title>Minimal conservation of predation-associated metabolite biosynthetic gene clusters underscores biosynthetic potential of Myxococcota including descriptions for ten novel species: Archangium lansinium sp. nov., Myxococcus landrumus sp. nov., Nannocystis bai.</title>
        <authorList>
            <person name="Ahearne A."/>
            <person name="Stevens C."/>
            <person name="Phillips K."/>
        </authorList>
    </citation>
    <scope>NUCLEOTIDE SEQUENCE [LARGE SCALE GENOMIC DNA]</scope>
    <source>
        <strain evidence="1 2">MIWBW</strain>
    </source>
</reference>
<proteinExistence type="predicted"/>
<protein>
    <submittedName>
        <fullName evidence="1">Uncharacterized protein</fullName>
    </submittedName>
</protein>
<dbReference type="InterPro" id="IPR036102">
    <property type="entry name" value="OsmC/Ohrsf"/>
</dbReference>
<dbReference type="InterPro" id="IPR015946">
    <property type="entry name" value="KH_dom-like_a/b"/>
</dbReference>
<dbReference type="Proteomes" id="UP001207654">
    <property type="component" value="Unassembled WGS sequence"/>
</dbReference>
<keyword evidence="2" id="KW-1185">Reference proteome</keyword>
<evidence type="ECO:0000313" key="2">
    <source>
        <dbReference type="Proteomes" id="UP001207654"/>
    </source>
</evidence>
<name>A0ABT4A9C5_9BACT</name>
<dbReference type="EMBL" id="JAPNKA010000001">
    <property type="protein sequence ID" value="MCY1077542.1"/>
    <property type="molecule type" value="Genomic_DNA"/>
</dbReference>
<accession>A0ABT4A9C5</accession>
<comment type="caution">
    <text evidence="1">The sequence shown here is derived from an EMBL/GenBank/DDBJ whole genome shotgun (WGS) entry which is preliminary data.</text>
</comment>
<dbReference type="Gene3D" id="3.30.300.20">
    <property type="match status" value="1"/>
</dbReference>
<gene>
    <name evidence="1" type="ORF">OV287_24020</name>
</gene>
<evidence type="ECO:0000313" key="1">
    <source>
        <dbReference type="EMBL" id="MCY1077542.1"/>
    </source>
</evidence>
<sequence>MTYVAISEFETRLQWQSGCGALLSGDRASAIPLGEQLTGLEGQWNPETLLVGAVEGRTLLAFLEQARALGVEVLFYQSSAVARRVDGPDGLPHYTDLIVRPHVAVRNEQDAAAARHIFEALPERCFPSSMLRLTPRIEPIIDTWDEQHTAALEEDCRHPQTWRWREGGRAGLL</sequence>
<dbReference type="RefSeq" id="WP_267536369.1">
    <property type="nucleotide sequence ID" value="NZ_JAPNKA010000001.1"/>
</dbReference>
<dbReference type="SUPFAM" id="SSF82784">
    <property type="entry name" value="OsmC-like"/>
    <property type="match status" value="1"/>
</dbReference>